<protein>
    <submittedName>
        <fullName evidence="1">Uncharacterized protein</fullName>
    </submittedName>
</protein>
<evidence type="ECO:0000313" key="2">
    <source>
        <dbReference type="Proteomes" id="UP001159363"/>
    </source>
</evidence>
<reference evidence="1 2" key="1">
    <citation type="submission" date="2023-02" db="EMBL/GenBank/DDBJ databases">
        <title>LHISI_Scaffold_Assembly.</title>
        <authorList>
            <person name="Stuart O.P."/>
            <person name="Cleave R."/>
            <person name="Magrath M.J.L."/>
            <person name="Mikheyev A.S."/>
        </authorList>
    </citation>
    <scope>NUCLEOTIDE SEQUENCE [LARGE SCALE GENOMIC DNA]</scope>
    <source>
        <strain evidence="1">Daus_M_001</strain>
        <tissue evidence="1">Leg muscle</tissue>
    </source>
</reference>
<organism evidence="1 2">
    <name type="scientific">Dryococelus australis</name>
    <dbReference type="NCBI Taxonomy" id="614101"/>
    <lineage>
        <taxon>Eukaryota</taxon>
        <taxon>Metazoa</taxon>
        <taxon>Ecdysozoa</taxon>
        <taxon>Arthropoda</taxon>
        <taxon>Hexapoda</taxon>
        <taxon>Insecta</taxon>
        <taxon>Pterygota</taxon>
        <taxon>Neoptera</taxon>
        <taxon>Polyneoptera</taxon>
        <taxon>Phasmatodea</taxon>
        <taxon>Verophasmatodea</taxon>
        <taxon>Anareolatae</taxon>
        <taxon>Phasmatidae</taxon>
        <taxon>Eurycanthinae</taxon>
        <taxon>Dryococelus</taxon>
    </lineage>
</organism>
<keyword evidence="2" id="KW-1185">Reference proteome</keyword>
<accession>A0ABQ9HT31</accession>
<comment type="caution">
    <text evidence="1">The sequence shown here is derived from an EMBL/GenBank/DDBJ whole genome shotgun (WGS) entry which is preliminary data.</text>
</comment>
<gene>
    <name evidence="1" type="ORF">PR048_013650</name>
</gene>
<proteinExistence type="predicted"/>
<dbReference type="EMBL" id="JARBHB010000004">
    <property type="protein sequence ID" value="KAJ8887435.1"/>
    <property type="molecule type" value="Genomic_DNA"/>
</dbReference>
<name>A0ABQ9HT31_9NEOP</name>
<dbReference type="Proteomes" id="UP001159363">
    <property type="component" value="Chromosome X"/>
</dbReference>
<evidence type="ECO:0000313" key="1">
    <source>
        <dbReference type="EMBL" id="KAJ8887435.1"/>
    </source>
</evidence>
<sequence length="112" mass="12729">MSRRMASWLYGYVMHFRGYGGEVARLRASHMCEPGSIPGFSHVRIVPDEAAGRRVISGISRFPRPFSFLPYAIQTSLHPHRLSGPRSFSLLACHRGDPGLFPIWVTPDFRMR</sequence>